<evidence type="ECO:0000313" key="1">
    <source>
        <dbReference type="EMBL" id="RNA42843.1"/>
    </source>
</evidence>
<dbReference type="EMBL" id="REGN01000313">
    <property type="protein sequence ID" value="RNA42843.1"/>
    <property type="molecule type" value="Genomic_DNA"/>
</dbReference>
<protein>
    <submittedName>
        <fullName evidence="1">Uncharacterized protein</fullName>
    </submittedName>
</protein>
<sequence length="71" mass="8011">MYYSFFPDRFVAGRSFNIDLGGHYTIGLPFGRSLNDRPEIGCVKACQYWSSGPKLTVRLIAVLLVDPVTQR</sequence>
<accession>A0A3M7T457</accession>
<keyword evidence="2" id="KW-1185">Reference proteome</keyword>
<organism evidence="1 2">
    <name type="scientific">Brachionus plicatilis</name>
    <name type="common">Marine rotifer</name>
    <name type="synonym">Brachionus muelleri</name>
    <dbReference type="NCBI Taxonomy" id="10195"/>
    <lineage>
        <taxon>Eukaryota</taxon>
        <taxon>Metazoa</taxon>
        <taxon>Spiralia</taxon>
        <taxon>Gnathifera</taxon>
        <taxon>Rotifera</taxon>
        <taxon>Eurotatoria</taxon>
        <taxon>Monogononta</taxon>
        <taxon>Pseudotrocha</taxon>
        <taxon>Ploima</taxon>
        <taxon>Brachionidae</taxon>
        <taxon>Brachionus</taxon>
    </lineage>
</organism>
<gene>
    <name evidence="1" type="ORF">BpHYR1_015014</name>
</gene>
<dbReference type="AlphaFoldDB" id="A0A3M7T457"/>
<dbReference type="Proteomes" id="UP000276133">
    <property type="component" value="Unassembled WGS sequence"/>
</dbReference>
<name>A0A3M7T457_BRAPC</name>
<proteinExistence type="predicted"/>
<reference evidence="1 2" key="1">
    <citation type="journal article" date="2018" name="Sci. Rep.">
        <title>Genomic signatures of local adaptation to the degree of environmental predictability in rotifers.</title>
        <authorList>
            <person name="Franch-Gras L."/>
            <person name="Hahn C."/>
            <person name="Garcia-Roger E.M."/>
            <person name="Carmona M.J."/>
            <person name="Serra M."/>
            <person name="Gomez A."/>
        </authorList>
    </citation>
    <scope>NUCLEOTIDE SEQUENCE [LARGE SCALE GENOMIC DNA]</scope>
    <source>
        <strain evidence="1">HYR1</strain>
    </source>
</reference>
<comment type="caution">
    <text evidence="1">The sequence shown here is derived from an EMBL/GenBank/DDBJ whole genome shotgun (WGS) entry which is preliminary data.</text>
</comment>
<evidence type="ECO:0000313" key="2">
    <source>
        <dbReference type="Proteomes" id="UP000276133"/>
    </source>
</evidence>